<evidence type="ECO:0000313" key="2">
    <source>
        <dbReference type="EMBL" id="KAJ8985739.1"/>
    </source>
</evidence>
<reference evidence="2" key="1">
    <citation type="journal article" date="2023" name="Insect Mol. Biol.">
        <title>Genome sequencing provides insights into the evolution of gene families encoding plant cell wall-degrading enzymes in longhorned beetles.</title>
        <authorList>
            <person name="Shin N.R."/>
            <person name="Okamura Y."/>
            <person name="Kirsch R."/>
            <person name="Pauchet Y."/>
        </authorList>
    </citation>
    <scope>NUCLEOTIDE SEQUENCE</scope>
    <source>
        <strain evidence="2">MMC_N1</strain>
    </source>
</reference>
<keyword evidence="3" id="KW-1185">Reference proteome</keyword>
<comment type="caution">
    <text evidence="2">The sequence shown here is derived from an EMBL/GenBank/DDBJ whole genome shotgun (WGS) entry which is preliminary data.</text>
</comment>
<dbReference type="Proteomes" id="UP001162164">
    <property type="component" value="Unassembled WGS sequence"/>
</dbReference>
<protein>
    <submittedName>
        <fullName evidence="2">Uncharacterized protein</fullName>
    </submittedName>
</protein>
<dbReference type="EMBL" id="JAPWTJ010000009">
    <property type="protein sequence ID" value="KAJ8985739.1"/>
    <property type="molecule type" value="Genomic_DNA"/>
</dbReference>
<evidence type="ECO:0000313" key="3">
    <source>
        <dbReference type="Proteomes" id="UP001162164"/>
    </source>
</evidence>
<name>A0ABQ9K6G5_9CUCU</name>
<gene>
    <name evidence="2" type="ORF">NQ317_014392</name>
</gene>
<keyword evidence="1" id="KW-0472">Membrane</keyword>
<accession>A0ABQ9K6G5</accession>
<keyword evidence="1" id="KW-0812">Transmembrane</keyword>
<feature type="transmembrane region" description="Helical" evidence="1">
    <location>
        <begin position="54"/>
        <end position="72"/>
    </location>
</feature>
<evidence type="ECO:0000256" key="1">
    <source>
        <dbReference type="SAM" id="Phobius"/>
    </source>
</evidence>
<proteinExistence type="predicted"/>
<sequence length="115" mass="13129">MIVKIDFSSLSNVLAYDLAGGMTASYTEIILAASILILPFLYESSHVFRYYLKFFLCYAIVMINSLILIPVFCFRPKDVRNLLLASDLCKGITNLIGLRWILRGAEHLEKERSYV</sequence>
<keyword evidence="1" id="KW-1133">Transmembrane helix</keyword>
<feature type="transmembrane region" description="Helical" evidence="1">
    <location>
        <begin position="20"/>
        <end position="42"/>
    </location>
</feature>
<organism evidence="2 3">
    <name type="scientific">Molorchus minor</name>
    <dbReference type="NCBI Taxonomy" id="1323400"/>
    <lineage>
        <taxon>Eukaryota</taxon>
        <taxon>Metazoa</taxon>
        <taxon>Ecdysozoa</taxon>
        <taxon>Arthropoda</taxon>
        <taxon>Hexapoda</taxon>
        <taxon>Insecta</taxon>
        <taxon>Pterygota</taxon>
        <taxon>Neoptera</taxon>
        <taxon>Endopterygota</taxon>
        <taxon>Coleoptera</taxon>
        <taxon>Polyphaga</taxon>
        <taxon>Cucujiformia</taxon>
        <taxon>Chrysomeloidea</taxon>
        <taxon>Cerambycidae</taxon>
        <taxon>Lamiinae</taxon>
        <taxon>Monochamini</taxon>
        <taxon>Molorchus</taxon>
    </lineage>
</organism>